<accession>A0A396IDE8</accession>
<proteinExistence type="predicted"/>
<dbReference type="Proteomes" id="UP000265566">
    <property type="component" value="Chromosome 4"/>
</dbReference>
<organism evidence="1 2">
    <name type="scientific">Medicago truncatula</name>
    <name type="common">Barrel medic</name>
    <name type="synonym">Medicago tribuloides</name>
    <dbReference type="NCBI Taxonomy" id="3880"/>
    <lineage>
        <taxon>Eukaryota</taxon>
        <taxon>Viridiplantae</taxon>
        <taxon>Streptophyta</taxon>
        <taxon>Embryophyta</taxon>
        <taxon>Tracheophyta</taxon>
        <taxon>Spermatophyta</taxon>
        <taxon>Magnoliopsida</taxon>
        <taxon>eudicotyledons</taxon>
        <taxon>Gunneridae</taxon>
        <taxon>Pentapetalae</taxon>
        <taxon>rosids</taxon>
        <taxon>fabids</taxon>
        <taxon>Fabales</taxon>
        <taxon>Fabaceae</taxon>
        <taxon>Papilionoideae</taxon>
        <taxon>50 kb inversion clade</taxon>
        <taxon>NPAAA clade</taxon>
        <taxon>Hologalegina</taxon>
        <taxon>IRL clade</taxon>
        <taxon>Trifolieae</taxon>
        <taxon>Medicago</taxon>
    </lineage>
</organism>
<evidence type="ECO:0000313" key="2">
    <source>
        <dbReference type="Proteomes" id="UP000265566"/>
    </source>
</evidence>
<comment type="caution">
    <text evidence="1">The sequence shown here is derived from an EMBL/GenBank/DDBJ whole genome shotgun (WGS) entry which is preliminary data.</text>
</comment>
<dbReference type="Gramene" id="rna24236">
    <property type="protein sequence ID" value="RHN61745.1"/>
    <property type="gene ID" value="gene24236"/>
</dbReference>
<reference evidence="2" key="1">
    <citation type="journal article" date="2018" name="Nat. Plants">
        <title>Whole-genome landscape of Medicago truncatula symbiotic genes.</title>
        <authorList>
            <person name="Pecrix Y."/>
            <person name="Staton S.E."/>
            <person name="Sallet E."/>
            <person name="Lelandais-Briere C."/>
            <person name="Moreau S."/>
            <person name="Carrere S."/>
            <person name="Blein T."/>
            <person name="Jardinaud M.F."/>
            <person name="Latrasse D."/>
            <person name="Zouine M."/>
            <person name="Zahm M."/>
            <person name="Kreplak J."/>
            <person name="Mayjonade B."/>
            <person name="Satge C."/>
            <person name="Perez M."/>
            <person name="Cauet S."/>
            <person name="Marande W."/>
            <person name="Chantry-Darmon C."/>
            <person name="Lopez-Roques C."/>
            <person name="Bouchez O."/>
            <person name="Berard A."/>
            <person name="Debelle F."/>
            <person name="Munos S."/>
            <person name="Bendahmane A."/>
            <person name="Berges H."/>
            <person name="Niebel A."/>
            <person name="Buitink J."/>
            <person name="Frugier F."/>
            <person name="Benhamed M."/>
            <person name="Crespi M."/>
            <person name="Gouzy J."/>
            <person name="Gamas P."/>
        </authorList>
    </citation>
    <scope>NUCLEOTIDE SEQUENCE [LARGE SCALE GENOMIC DNA]</scope>
    <source>
        <strain evidence="2">cv. Jemalong A17</strain>
    </source>
</reference>
<gene>
    <name evidence="1" type="ORF">MtrunA17_Chr4g0039951</name>
</gene>
<dbReference type="AlphaFoldDB" id="A0A396IDE8"/>
<dbReference type="EMBL" id="PSQE01000004">
    <property type="protein sequence ID" value="RHN61745.1"/>
    <property type="molecule type" value="Genomic_DNA"/>
</dbReference>
<protein>
    <submittedName>
        <fullName evidence="1">Uncharacterized protein</fullName>
    </submittedName>
</protein>
<name>A0A396IDE8_MEDTR</name>
<evidence type="ECO:0000313" key="1">
    <source>
        <dbReference type="EMBL" id="RHN61745.1"/>
    </source>
</evidence>
<sequence>MLYQWSSCCLCCCEINSITTYNYICKITNACCHHFKLLATIIFVFEREFFLLLIMFCARFV</sequence>